<evidence type="ECO:0000256" key="1">
    <source>
        <dbReference type="SAM" id="Phobius"/>
    </source>
</evidence>
<dbReference type="OrthoDB" id="982108at2"/>
<keyword evidence="1" id="KW-0472">Membrane</keyword>
<proteinExistence type="predicted"/>
<accession>A0A2S9JNF0</accession>
<evidence type="ECO:0000313" key="3">
    <source>
        <dbReference type="Proteomes" id="UP000238642"/>
    </source>
</evidence>
<dbReference type="Proteomes" id="UP000238642">
    <property type="component" value="Unassembled WGS sequence"/>
</dbReference>
<dbReference type="AlphaFoldDB" id="A0A2S9JNF0"/>
<keyword evidence="1" id="KW-1133">Transmembrane helix</keyword>
<evidence type="ECO:0000313" key="2">
    <source>
        <dbReference type="EMBL" id="PRD54690.1"/>
    </source>
</evidence>
<protein>
    <submittedName>
        <fullName evidence="2">Uncharacterized protein</fullName>
    </submittedName>
</protein>
<dbReference type="RefSeq" id="WP_105726901.1">
    <property type="nucleotide sequence ID" value="NZ_PVBS01000002.1"/>
</dbReference>
<gene>
    <name evidence="2" type="ORF">C5749_14755</name>
</gene>
<keyword evidence="1" id="KW-0812">Transmembrane</keyword>
<organism evidence="2 3">
    <name type="scientific">Sphingobacterium gobiense</name>
    <dbReference type="NCBI Taxonomy" id="1382456"/>
    <lineage>
        <taxon>Bacteria</taxon>
        <taxon>Pseudomonadati</taxon>
        <taxon>Bacteroidota</taxon>
        <taxon>Sphingobacteriia</taxon>
        <taxon>Sphingobacteriales</taxon>
        <taxon>Sphingobacteriaceae</taxon>
        <taxon>Sphingobacterium</taxon>
    </lineage>
</organism>
<comment type="caution">
    <text evidence="2">The sequence shown here is derived from an EMBL/GenBank/DDBJ whole genome shotgun (WGS) entry which is preliminary data.</text>
</comment>
<feature type="transmembrane region" description="Helical" evidence="1">
    <location>
        <begin position="12"/>
        <end position="35"/>
    </location>
</feature>
<name>A0A2S9JNF0_9SPHI</name>
<sequence length="425" mass="49118">MNVEHIYTTRILNAVISPLAKIMIKAYIITALLLLSLQTTFCQMKEIKGDTAFLYKKNIELQKALELKDFEKSTDEFNFRFRDHGQVIEISKDSTKYNGAITNYIYHTKKANRNKSEILSDKIILSQKQAENIYNVVQSSRILDLQSDNIIANWKRGFDGITYIIEHTDRKNYWFKSYWTPDAQDSIPEAIVVLELIKNLADTLNLQKIYSSFQDDLPKKGCYNSGGMANMCYVSNSLDLGYSGATKLPLGFYSSYSAGYIGKTKINGSTVLQYNFDNDGFHHLNFQISKWNIFYQNANLSDFMAYNYQNRILNIDEIKSKFENHQIKYGLNLKKNIGVGIGLDYIAHNYNKIGGHLYGYKWFSKPNFSTSLTASLFDNQLNYKGEILKSFNFNYKSSINRISLGIAYEDFIDYKDLYFNIRVLL</sequence>
<reference evidence="2 3" key="1">
    <citation type="submission" date="2018-02" db="EMBL/GenBank/DDBJ databases">
        <title>The draft genome of Sphingobacterium gobiense H7.</title>
        <authorList>
            <person name="Li L."/>
            <person name="Liu L."/>
            <person name="Zhang X."/>
            <person name="Wang T."/>
            <person name="Liang L."/>
        </authorList>
    </citation>
    <scope>NUCLEOTIDE SEQUENCE [LARGE SCALE GENOMIC DNA]</scope>
    <source>
        <strain evidence="2 3">ACCC 05757</strain>
    </source>
</reference>
<dbReference type="EMBL" id="PVBS01000002">
    <property type="protein sequence ID" value="PRD54690.1"/>
    <property type="molecule type" value="Genomic_DNA"/>
</dbReference>
<keyword evidence="3" id="KW-1185">Reference proteome</keyword>